<evidence type="ECO:0000313" key="2">
    <source>
        <dbReference type="Proteomes" id="UP001500751"/>
    </source>
</evidence>
<evidence type="ECO:0000313" key="1">
    <source>
        <dbReference type="EMBL" id="GAA2021347.1"/>
    </source>
</evidence>
<protein>
    <submittedName>
        <fullName evidence="1">Uncharacterized protein</fullName>
    </submittedName>
</protein>
<sequence>MRCACALQPTKDAAIRVGALLIVKVNWVVTTVQLTAAQQAVLDHHPSLATKPEQIIAALGLPQMNEPTISLGRVGDGLDSASHAAE</sequence>
<comment type="caution">
    <text evidence="1">The sequence shown here is derived from an EMBL/GenBank/DDBJ whole genome shotgun (WGS) entry which is preliminary data.</text>
</comment>
<accession>A0ABN2TU13</accession>
<organism evidence="1 2">
    <name type="scientific">Catenulispora yoronensis</name>
    <dbReference type="NCBI Taxonomy" id="450799"/>
    <lineage>
        <taxon>Bacteria</taxon>
        <taxon>Bacillati</taxon>
        <taxon>Actinomycetota</taxon>
        <taxon>Actinomycetes</taxon>
        <taxon>Catenulisporales</taxon>
        <taxon>Catenulisporaceae</taxon>
        <taxon>Catenulispora</taxon>
    </lineage>
</organism>
<keyword evidence="2" id="KW-1185">Reference proteome</keyword>
<dbReference type="Proteomes" id="UP001500751">
    <property type="component" value="Unassembled WGS sequence"/>
</dbReference>
<reference evidence="1 2" key="1">
    <citation type="journal article" date="2019" name="Int. J. Syst. Evol. Microbiol.">
        <title>The Global Catalogue of Microorganisms (GCM) 10K type strain sequencing project: providing services to taxonomists for standard genome sequencing and annotation.</title>
        <authorList>
            <consortium name="The Broad Institute Genomics Platform"/>
            <consortium name="The Broad Institute Genome Sequencing Center for Infectious Disease"/>
            <person name="Wu L."/>
            <person name="Ma J."/>
        </authorList>
    </citation>
    <scope>NUCLEOTIDE SEQUENCE [LARGE SCALE GENOMIC DNA]</scope>
    <source>
        <strain evidence="1 2">JCM 16014</strain>
    </source>
</reference>
<proteinExistence type="predicted"/>
<gene>
    <name evidence="1" type="ORF">GCM10009839_17890</name>
</gene>
<name>A0ABN2TU13_9ACTN</name>
<dbReference type="EMBL" id="BAAAQN010000007">
    <property type="protein sequence ID" value="GAA2021347.1"/>
    <property type="molecule type" value="Genomic_DNA"/>
</dbReference>